<evidence type="ECO:0000256" key="4">
    <source>
        <dbReference type="ARBA" id="ARBA00022490"/>
    </source>
</evidence>
<dbReference type="EMBL" id="LIAE01008288">
    <property type="protein sequence ID" value="PAV74722.1"/>
    <property type="molecule type" value="Genomic_DNA"/>
</dbReference>
<evidence type="ECO:0000256" key="3">
    <source>
        <dbReference type="ARBA" id="ARBA00008146"/>
    </source>
</evidence>
<evidence type="ECO:0000313" key="14">
    <source>
        <dbReference type="Proteomes" id="UP000218231"/>
    </source>
</evidence>
<dbReference type="FunFam" id="2.30.30.100:FF:000016">
    <property type="entry name" value="Small nuclear ribonucleoprotein Sm D1"/>
    <property type="match status" value="1"/>
</dbReference>
<evidence type="ECO:0000256" key="8">
    <source>
        <dbReference type="ARBA" id="ARBA00023242"/>
    </source>
</evidence>
<dbReference type="Gene3D" id="2.30.30.100">
    <property type="match status" value="1"/>
</dbReference>
<dbReference type="SUPFAM" id="SSF50182">
    <property type="entry name" value="Sm-like ribonucleoproteins"/>
    <property type="match status" value="1"/>
</dbReference>
<protein>
    <recommendedName>
        <fullName evidence="10">Small nuclear ribonucleoprotein Sm D1</fullName>
    </recommendedName>
    <alternativeName>
        <fullName evidence="10">snRNP core protein D1</fullName>
    </alternativeName>
</protein>
<dbReference type="InterPro" id="IPR034102">
    <property type="entry name" value="Sm_D1"/>
</dbReference>
<dbReference type="Proteomes" id="UP000218231">
    <property type="component" value="Unassembled WGS sequence"/>
</dbReference>
<name>A0A2A2KLG9_9BILA</name>
<keyword evidence="5 10" id="KW-0507">mRNA processing</keyword>
<dbReference type="AlphaFoldDB" id="A0A2A2KLG9"/>
<proteinExistence type="inferred from homology"/>
<dbReference type="PANTHER" id="PTHR23338">
    <property type="entry name" value="SMALL NUCLEAR RIBONUCLEOPROTEIN SM"/>
    <property type="match status" value="1"/>
</dbReference>
<sequence length="193" mass="21487">MKLVRFLMKLSHETVTVELKNGTLVTGTIMGVDVAMNTHLRAVKMIQKNKEPISLDTLSVRGNNIRYIILPDALPLDTLLIDDEPRKKAAKARASRGGRGGRRCTFSHPRIFASTKQYVYSRNKENVLFVLSRKDVLSPEAEAAVAEEEEEEDAAGRAEGIKLPPENPADKFKYCFGTLPVQALSLFVPLQVH</sequence>
<dbReference type="SMART" id="SM00651">
    <property type="entry name" value="Sm"/>
    <property type="match status" value="1"/>
</dbReference>
<keyword evidence="7 10" id="KW-0508">mRNA splicing</keyword>
<dbReference type="STRING" id="2018661.A0A2A2KLG9"/>
<dbReference type="InterPro" id="IPR047575">
    <property type="entry name" value="Sm"/>
</dbReference>
<feature type="region of interest" description="Disordered" evidence="11">
    <location>
        <begin position="144"/>
        <end position="164"/>
    </location>
</feature>
<comment type="caution">
    <text evidence="13">The sequence shown here is derived from an EMBL/GenBank/DDBJ whole genome shotgun (WGS) entry which is preliminary data.</text>
</comment>
<reference evidence="13 14" key="1">
    <citation type="journal article" date="2017" name="Curr. Biol.">
        <title>Genome architecture and evolution of a unichromosomal asexual nematode.</title>
        <authorList>
            <person name="Fradin H."/>
            <person name="Zegar C."/>
            <person name="Gutwein M."/>
            <person name="Lucas J."/>
            <person name="Kovtun M."/>
            <person name="Corcoran D."/>
            <person name="Baugh L.R."/>
            <person name="Kiontke K."/>
            <person name="Gunsalus K."/>
            <person name="Fitch D.H."/>
            <person name="Piano F."/>
        </authorList>
    </citation>
    <scope>NUCLEOTIDE SEQUENCE [LARGE SCALE GENOMIC DNA]</scope>
    <source>
        <strain evidence="13">PF1309</strain>
    </source>
</reference>
<organism evidence="13 14">
    <name type="scientific">Diploscapter pachys</name>
    <dbReference type="NCBI Taxonomy" id="2018661"/>
    <lineage>
        <taxon>Eukaryota</taxon>
        <taxon>Metazoa</taxon>
        <taxon>Ecdysozoa</taxon>
        <taxon>Nematoda</taxon>
        <taxon>Chromadorea</taxon>
        <taxon>Rhabditida</taxon>
        <taxon>Rhabditina</taxon>
        <taxon>Rhabditomorpha</taxon>
        <taxon>Rhabditoidea</taxon>
        <taxon>Rhabditidae</taxon>
        <taxon>Diploscapter</taxon>
    </lineage>
</organism>
<dbReference type="GO" id="GO:0003723">
    <property type="term" value="F:RNA binding"/>
    <property type="evidence" value="ECO:0007669"/>
    <property type="project" value="InterPro"/>
</dbReference>
<keyword evidence="9 10" id="KW-0687">Ribonucleoprotein</keyword>
<comment type="similarity">
    <text evidence="3 10">Belongs to the snRNP core protein family.</text>
</comment>
<evidence type="ECO:0000256" key="1">
    <source>
        <dbReference type="ARBA" id="ARBA00004123"/>
    </source>
</evidence>
<comment type="subcellular location">
    <subcellularLocation>
        <location evidence="2">Cytoplasm</location>
    </subcellularLocation>
    <subcellularLocation>
        <location evidence="1 10">Nucleus</location>
    </subcellularLocation>
</comment>
<gene>
    <name evidence="13" type="ORF">WR25_15336</name>
</gene>
<dbReference type="GO" id="GO:0000387">
    <property type="term" value="P:spliceosomal snRNP assembly"/>
    <property type="evidence" value="ECO:0007669"/>
    <property type="project" value="UniProtKB-UniRule"/>
</dbReference>
<evidence type="ECO:0000256" key="11">
    <source>
        <dbReference type="SAM" id="MobiDB-lite"/>
    </source>
</evidence>
<keyword evidence="6" id="KW-0747">Spliceosome</keyword>
<feature type="domain" description="Sm" evidence="12">
    <location>
        <begin position="2"/>
        <end position="74"/>
    </location>
</feature>
<evidence type="ECO:0000256" key="2">
    <source>
        <dbReference type="ARBA" id="ARBA00004496"/>
    </source>
</evidence>
<dbReference type="OrthoDB" id="9626941at2759"/>
<comment type="function">
    <text evidence="10">Plays a role in pre-mRNA splicing as a core component of the spliceosomal U1, U2, U4 and U5 small nuclear ribonucleoproteins (snRNPs), the building blocks of the spliceosome.</text>
</comment>
<dbReference type="InterPro" id="IPR027141">
    <property type="entry name" value="LSm4/Sm_D1/D3"/>
</dbReference>
<dbReference type="PROSITE" id="PS52002">
    <property type="entry name" value="SM"/>
    <property type="match status" value="1"/>
</dbReference>
<dbReference type="Pfam" id="PF01423">
    <property type="entry name" value="LSM"/>
    <property type="match status" value="1"/>
</dbReference>
<dbReference type="GO" id="GO:0005681">
    <property type="term" value="C:spliceosomal complex"/>
    <property type="evidence" value="ECO:0007669"/>
    <property type="project" value="UniProtKB-KW"/>
</dbReference>
<dbReference type="InterPro" id="IPR001163">
    <property type="entry name" value="Sm_dom_euk/arc"/>
</dbReference>
<evidence type="ECO:0000256" key="5">
    <source>
        <dbReference type="ARBA" id="ARBA00022664"/>
    </source>
</evidence>
<evidence type="ECO:0000256" key="10">
    <source>
        <dbReference type="RuleBase" id="RU365054"/>
    </source>
</evidence>
<dbReference type="GO" id="GO:0005737">
    <property type="term" value="C:cytoplasm"/>
    <property type="evidence" value="ECO:0007669"/>
    <property type="project" value="UniProtKB-SubCell"/>
</dbReference>
<evidence type="ECO:0000259" key="12">
    <source>
        <dbReference type="PROSITE" id="PS52002"/>
    </source>
</evidence>
<dbReference type="InterPro" id="IPR010920">
    <property type="entry name" value="LSM_dom_sf"/>
</dbReference>
<accession>A0A2A2KLG9</accession>
<keyword evidence="4" id="KW-0963">Cytoplasm</keyword>
<evidence type="ECO:0000256" key="9">
    <source>
        <dbReference type="ARBA" id="ARBA00023274"/>
    </source>
</evidence>
<evidence type="ECO:0000256" key="6">
    <source>
        <dbReference type="ARBA" id="ARBA00022728"/>
    </source>
</evidence>
<keyword evidence="8 10" id="KW-0539">Nucleus</keyword>
<dbReference type="CDD" id="cd01724">
    <property type="entry name" value="Sm_D1"/>
    <property type="match status" value="1"/>
</dbReference>
<keyword evidence="14" id="KW-1185">Reference proteome</keyword>
<evidence type="ECO:0000256" key="7">
    <source>
        <dbReference type="ARBA" id="ARBA00023187"/>
    </source>
</evidence>
<evidence type="ECO:0000313" key="13">
    <source>
        <dbReference type="EMBL" id="PAV74722.1"/>
    </source>
</evidence>